<evidence type="ECO:0000256" key="7">
    <source>
        <dbReference type="HAMAP-Rule" id="MF_00607"/>
    </source>
</evidence>
<dbReference type="Pfam" id="PF00398">
    <property type="entry name" value="RrnaAD"/>
    <property type="match status" value="1"/>
</dbReference>
<comment type="similarity">
    <text evidence="7">Belongs to the class I-like SAM-binding methyltransferase superfamily. rRNA adenine N(6)-methyltransferase family. RsmA subfamily.</text>
</comment>
<sequence length="292" mass="32786">MTDYNNIMHLANPTNTIAVLNRYGFNFQKKFGQNFLIDENIVEKIVREAGVTKDDFVLEIGPGIGTMTQILCENAREVVAVEIDTKLIPILKEDTLRYYDNVTVINEDILKLDINKIVKEKNNGKPIKVVANLPYYITTPIIMGLFENHVALDSITIMVQKEVADRMQVGPGTKDYGALSLAVQYYAKPEIVLNVPASCFMPRPNVDSAVIRLNRYQTPAYDVKNEKLLFNLIKASFLQRRKTMLNSVSNGLSNVTKEDLANALESMGLPKTVRGEALTLEQFVELSNLLAK</sequence>
<keyword evidence="5 7" id="KW-0949">S-adenosyl-L-methionine</keyword>
<keyword evidence="2 7" id="KW-0698">rRNA processing</keyword>
<proteinExistence type="inferred from homology"/>
<organism evidence="10 11">
    <name type="scientific">Lachnospira pectinoschiza</name>
    <dbReference type="NCBI Taxonomy" id="28052"/>
    <lineage>
        <taxon>Bacteria</taxon>
        <taxon>Bacillati</taxon>
        <taxon>Bacillota</taxon>
        <taxon>Clostridia</taxon>
        <taxon>Lachnospirales</taxon>
        <taxon>Lachnospiraceae</taxon>
        <taxon>Lachnospira</taxon>
    </lineage>
</organism>
<dbReference type="GO" id="GO:0052908">
    <property type="term" value="F:16S rRNA (adenine(1518)-N(6)/adenine(1519)-N(6))-dimethyltransferase activity"/>
    <property type="evidence" value="ECO:0007669"/>
    <property type="project" value="UniProtKB-EC"/>
</dbReference>
<evidence type="ECO:0000256" key="4">
    <source>
        <dbReference type="ARBA" id="ARBA00022679"/>
    </source>
</evidence>
<feature type="binding site" evidence="7 8">
    <location>
        <position position="108"/>
    </location>
    <ligand>
        <name>S-adenosyl-L-methionine</name>
        <dbReference type="ChEBI" id="CHEBI:59789"/>
    </ligand>
</feature>
<dbReference type="PROSITE" id="PS51689">
    <property type="entry name" value="SAM_RNA_A_N6_MT"/>
    <property type="match status" value="1"/>
</dbReference>
<dbReference type="EC" id="2.1.1.182" evidence="7"/>
<evidence type="ECO:0000256" key="8">
    <source>
        <dbReference type="PROSITE-ProRule" id="PRU01026"/>
    </source>
</evidence>
<dbReference type="PANTHER" id="PTHR11727">
    <property type="entry name" value="DIMETHYLADENOSINE TRANSFERASE"/>
    <property type="match status" value="1"/>
</dbReference>
<keyword evidence="4 7" id="KW-0808">Transferase</keyword>
<reference evidence="11" key="1">
    <citation type="submission" date="2016-10" db="EMBL/GenBank/DDBJ databases">
        <authorList>
            <person name="Varghese N."/>
            <person name="Submissions S."/>
        </authorList>
    </citation>
    <scope>NUCLEOTIDE SEQUENCE [LARGE SCALE GENOMIC DNA]</scope>
    <source>
        <strain evidence="11">M83</strain>
    </source>
</reference>
<keyword evidence="1 7" id="KW-0963">Cytoplasm</keyword>
<keyword evidence="3 7" id="KW-0489">Methyltransferase</keyword>
<evidence type="ECO:0000256" key="3">
    <source>
        <dbReference type="ARBA" id="ARBA00022603"/>
    </source>
</evidence>
<dbReference type="NCBIfam" id="TIGR00755">
    <property type="entry name" value="ksgA"/>
    <property type="match status" value="1"/>
</dbReference>
<feature type="binding site" evidence="7 8">
    <location>
        <position position="132"/>
    </location>
    <ligand>
        <name>S-adenosyl-L-methionine</name>
        <dbReference type="ChEBI" id="CHEBI:59789"/>
    </ligand>
</feature>
<dbReference type="PANTHER" id="PTHR11727:SF7">
    <property type="entry name" value="DIMETHYLADENOSINE TRANSFERASE-RELATED"/>
    <property type="match status" value="1"/>
</dbReference>
<dbReference type="EMBL" id="FNHZ01000006">
    <property type="protein sequence ID" value="SDN11405.1"/>
    <property type="molecule type" value="Genomic_DNA"/>
</dbReference>
<dbReference type="GO" id="GO:0005829">
    <property type="term" value="C:cytosol"/>
    <property type="evidence" value="ECO:0007669"/>
    <property type="project" value="TreeGrafter"/>
</dbReference>
<accession>A0A1G9YRY8</accession>
<keyword evidence="11" id="KW-1185">Reference proteome</keyword>
<dbReference type="InterPro" id="IPR011530">
    <property type="entry name" value="rRNA_adenine_dimethylase"/>
</dbReference>
<feature type="binding site" evidence="7 8">
    <location>
        <position position="36"/>
    </location>
    <ligand>
        <name>S-adenosyl-L-methionine</name>
        <dbReference type="ChEBI" id="CHEBI:59789"/>
    </ligand>
</feature>
<feature type="domain" description="Ribosomal RNA adenine methylase transferase N-terminal" evidence="9">
    <location>
        <begin position="41"/>
        <end position="217"/>
    </location>
</feature>
<dbReference type="Proteomes" id="UP000187651">
    <property type="component" value="Unassembled WGS sequence"/>
</dbReference>
<dbReference type="PROSITE" id="PS01131">
    <property type="entry name" value="RRNA_A_DIMETH"/>
    <property type="match status" value="1"/>
</dbReference>
<dbReference type="RefSeq" id="WP_242869342.1">
    <property type="nucleotide sequence ID" value="NZ_FNHZ01000006.1"/>
</dbReference>
<dbReference type="Gene3D" id="3.40.50.150">
    <property type="entry name" value="Vaccinia Virus protein VP39"/>
    <property type="match status" value="1"/>
</dbReference>
<feature type="binding site" evidence="7 8">
    <location>
        <position position="34"/>
    </location>
    <ligand>
        <name>S-adenosyl-L-methionine</name>
        <dbReference type="ChEBI" id="CHEBI:59789"/>
    </ligand>
</feature>
<evidence type="ECO:0000256" key="2">
    <source>
        <dbReference type="ARBA" id="ARBA00022552"/>
    </source>
</evidence>
<dbReference type="InterPro" id="IPR020598">
    <property type="entry name" value="rRNA_Ade_methylase_Trfase_N"/>
</dbReference>
<dbReference type="SMART" id="SM00650">
    <property type="entry name" value="rADc"/>
    <property type="match status" value="1"/>
</dbReference>
<dbReference type="InterPro" id="IPR029063">
    <property type="entry name" value="SAM-dependent_MTases_sf"/>
</dbReference>
<dbReference type="InterPro" id="IPR023165">
    <property type="entry name" value="rRNA_Ade_diMease-like_C"/>
</dbReference>
<keyword evidence="6 7" id="KW-0694">RNA-binding</keyword>
<dbReference type="HAMAP" id="MF_00607">
    <property type="entry name" value="16SrRNA_methyltr_A"/>
    <property type="match status" value="1"/>
</dbReference>
<dbReference type="InterPro" id="IPR020596">
    <property type="entry name" value="rRNA_Ade_Mease_Trfase_CS"/>
</dbReference>
<protein>
    <recommendedName>
        <fullName evidence="7">Ribosomal RNA small subunit methyltransferase A</fullName>
        <ecNumber evidence="7">2.1.1.182</ecNumber>
    </recommendedName>
    <alternativeName>
        <fullName evidence="7">16S rRNA (adenine(1518)-N(6)/adenine(1519)-N(6))-dimethyltransferase</fullName>
    </alternativeName>
    <alternativeName>
        <fullName evidence="7">16S rRNA dimethyladenosine transferase</fullName>
    </alternativeName>
    <alternativeName>
        <fullName evidence="7">16S rRNA dimethylase</fullName>
    </alternativeName>
    <alternativeName>
        <fullName evidence="7">S-adenosylmethionine-6-N', N'-adenosyl(rRNA) dimethyltransferase</fullName>
    </alternativeName>
</protein>
<evidence type="ECO:0000256" key="1">
    <source>
        <dbReference type="ARBA" id="ARBA00022490"/>
    </source>
</evidence>
<evidence type="ECO:0000259" key="9">
    <source>
        <dbReference type="SMART" id="SM00650"/>
    </source>
</evidence>
<name>A0A1G9YRY8_9FIRM</name>
<gene>
    <name evidence="7" type="primary">rsmA</name>
    <name evidence="7" type="synonym">ksgA</name>
    <name evidence="10" type="ORF">SAMN05216544_1893</name>
</gene>
<dbReference type="SUPFAM" id="SSF53335">
    <property type="entry name" value="S-adenosyl-L-methionine-dependent methyltransferases"/>
    <property type="match status" value="1"/>
</dbReference>
<dbReference type="Gene3D" id="1.10.8.100">
    <property type="entry name" value="Ribosomal RNA adenine dimethylase-like, domain 2"/>
    <property type="match status" value="1"/>
</dbReference>
<dbReference type="InterPro" id="IPR001737">
    <property type="entry name" value="KsgA/Erm"/>
</dbReference>
<dbReference type="CDD" id="cd02440">
    <property type="entry name" value="AdoMet_MTases"/>
    <property type="match status" value="1"/>
</dbReference>
<feature type="binding site" evidence="7 8">
    <location>
        <position position="82"/>
    </location>
    <ligand>
        <name>S-adenosyl-L-methionine</name>
        <dbReference type="ChEBI" id="CHEBI:59789"/>
    </ligand>
</feature>
<evidence type="ECO:0000313" key="11">
    <source>
        <dbReference type="Proteomes" id="UP000187651"/>
    </source>
</evidence>
<evidence type="ECO:0000313" key="10">
    <source>
        <dbReference type="EMBL" id="SDN11405.1"/>
    </source>
</evidence>
<dbReference type="AlphaFoldDB" id="A0A1G9YRY8"/>
<evidence type="ECO:0000256" key="5">
    <source>
        <dbReference type="ARBA" id="ARBA00022691"/>
    </source>
</evidence>
<dbReference type="FunFam" id="3.40.50.150:FF:000023">
    <property type="entry name" value="Ribosomal RNA small subunit methyltransferase A"/>
    <property type="match status" value="1"/>
</dbReference>
<comment type="catalytic activity">
    <reaction evidence="7">
        <text>adenosine(1518)/adenosine(1519) in 16S rRNA + 4 S-adenosyl-L-methionine = N(6)-dimethyladenosine(1518)/N(6)-dimethyladenosine(1519) in 16S rRNA + 4 S-adenosyl-L-homocysteine + 4 H(+)</text>
        <dbReference type="Rhea" id="RHEA:19609"/>
        <dbReference type="Rhea" id="RHEA-COMP:10232"/>
        <dbReference type="Rhea" id="RHEA-COMP:10233"/>
        <dbReference type="ChEBI" id="CHEBI:15378"/>
        <dbReference type="ChEBI" id="CHEBI:57856"/>
        <dbReference type="ChEBI" id="CHEBI:59789"/>
        <dbReference type="ChEBI" id="CHEBI:74411"/>
        <dbReference type="ChEBI" id="CHEBI:74493"/>
        <dbReference type="EC" id="2.1.1.182"/>
    </reaction>
</comment>
<feature type="binding site" evidence="7 8">
    <location>
        <position position="61"/>
    </location>
    <ligand>
        <name>S-adenosyl-L-methionine</name>
        <dbReference type="ChEBI" id="CHEBI:59789"/>
    </ligand>
</feature>
<comment type="subcellular location">
    <subcellularLocation>
        <location evidence="7">Cytoplasm</location>
    </subcellularLocation>
</comment>
<evidence type="ECO:0000256" key="6">
    <source>
        <dbReference type="ARBA" id="ARBA00022884"/>
    </source>
</evidence>
<dbReference type="GO" id="GO:0003723">
    <property type="term" value="F:RNA binding"/>
    <property type="evidence" value="ECO:0007669"/>
    <property type="project" value="UniProtKB-UniRule"/>
</dbReference>
<comment type="function">
    <text evidence="7">Specifically dimethylates two adjacent adenosines (A1518 and A1519) in the loop of a conserved hairpin near the 3'-end of 16S rRNA in the 30S particle. May play a critical role in biogenesis of 30S subunits.</text>
</comment>